<dbReference type="InterPro" id="IPR013897">
    <property type="entry name" value="Duc1"/>
</dbReference>
<name>A0AAD3D5W1_9STRA</name>
<comment type="caution">
    <text evidence="2">The sequence shown here is derived from an EMBL/GenBank/DDBJ whole genome shotgun (WGS) entry which is preliminary data.</text>
</comment>
<gene>
    <name evidence="2" type="ORF">CTEN210_14518</name>
</gene>
<sequence>MTNISLGSGTLRKVDMRTEYDHQGEHSEQRIQSTLSGMLCCSSRSNVVAAHDPKSAHVQTNDTTVNEIEATVHSQISDDTMKGEDINKAELPSFECWRHRPLLLTSGPGTTCKEGLDQNNLPIGEEIPFETDMFQGKFLMRIRNAPNTPDQQYFSGKKRTKQMVIQGRFKKQISCDDIYIGDKYEKPLQIFPLVKLAIPMFRKLVPGISIDLSSEKQKVLMLMGGESRTISIDLPGEEPDMSGDLTENHIGRMGNFKSITKRRKMLRQPKLASKHFYDPKYVYTFQFYDDIIDITNHTINLPIGKISLFRFLNRQPMTFAVTTADEKELFSFKFYHEKSIES</sequence>
<dbReference type="Pfam" id="PF08588">
    <property type="entry name" value="Duc1"/>
    <property type="match status" value="1"/>
</dbReference>
<dbReference type="Proteomes" id="UP001054902">
    <property type="component" value="Unassembled WGS sequence"/>
</dbReference>
<dbReference type="EMBL" id="BLLK01000060">
    <property type="protein sequence ID" value="GFH58042.1"/>
    <property type="molecule type" value="Genomic_DNA"/>
</dbReference>
<dbReference type="PANTHER" id="PTHR34826">
    <property type="entry name" value="UPF0590 PROTEIN C409.17C"/>
    <property type="match status" value="1"/>
</dbReference>
<dbReference type="PANTHER" id="PTHR34826:SF2">
    <property type="entry name" value="UPF0590 PROTEIN C409.17C"/>
    <property type="match status" value="1"/>
</dbReference>
<organism evidence="2 3">
    <name type="scientific">Chaetoceros tenuissimus</name>
    <dbReference type="NCBI Taxonomy" id="426638"/>
    <lineage>
        <taxon>Eukaryota</taxon>
        <taxon>Sar</taxon>
        <taxon>Stramenopiles</taxon>
        <taxon>Ochrophyta</taxon>
        <taxon>Bacillariophyta</taxon>
        <taxon>Coscinodiscophyceae</taxon>
        <taxon>Chaetocerotophycidae</taxon>
        <taxon>Chaetocerotales</taxon>
        <taxon>Chaetocerotaceae</taxon>
        <taxon>Chaetoceros</taxon>
    </lineage>
</organism>
<feature type="domain" description="Domain of unknown function at the cortex 1" evidence="1">
    <location>
        <begin position="115"/>
        <end position="334"/>
    </location>
</feature>
<dbReference type="AlphaFoldDB" id="A0AAD3D5W1"/>
<evidence type="ECO:0000313" key="2">
    <source>
        <dbReference type="EMBL" id="GFH58042.1"/>
    </source>
</evidence>
<protein>
    <recommendedName>
        <fullName evidence="1">Domain of unknown function at the cortex 1 domain-containing protein</fullName>
    </recommendedName>
</protein>
<evidence type="ECO:0000259" key="1">
    <source>
        <dbReference type="Pfam" id="PF08588"/>
    </source>
</evidence>
<evidence type="ECO:0000313" key="3">
    <source>
        <dbReference type="Proteomes" id="UP001054902"/>
    </source>
</evidence>
<keyword evidence="3" id="KW-1185">Reference proteome</keyword>
<reference evidence="2 3" key="1">
    <citation type="journal article" date="2021" name="Sci. Rep.">
        <title>The genome of the diatom Chaetoceros tenuissimus carries an ancient integrated fragment of an extant virus.</title>
        <authorList>
            <person name="Hongo Y."/>
            <person name="Kimura K."/>
            <person name="Takaki Y."/>
            <person name="Yoshida Y."/>
            <person name="Baba S."/>
            <person name="Kobayashi G."/>
            <person name="Nagasaki K."/>
            <person name="Hano T."/>
            <person name="Tomaru Y."/>
        </authorList>
    </citation>
    <scope>NUCLEOTIDE SEQUENCE [LARGE SCALE GENOMIC DNA]</scope>
    <source>
        <strain evidence="2 3">NIES-3715</strain>
    </source>
</reference>
<proteinExistence type="predicted"/>
<accession>A0AAD3D5W1</accession>